<dbReference type="EMBL" id="AZHW01001173">
    <property type="protein sequence ID" value="ETW93790.1"/>
    <property type="molecule type" value="Genomic_DNA"/>
</dbReference>
<dbReference type="Proteomes" id="UP000019141">
    <property type="component" value="Unassembled WGS sequence"/>
</dbReference>
<organism evidence="1 2">
    <name type="scientific">Entotheonella factor</name>
    <dbReference type="NCBI Taxonomy" id="1429438"/>
    <lineage>
        <taxon>Bacteria</taxon>
        <taxon>Pseudomonadati</taxon>
        <taxon>Nitrospinota/Tectimicrobiota group</taxon>
        <taxon>Candidatus Tectimicrobiota</taxon>
        <taxon>Candidatus Entotheonellia</taxon>
        <taxon>Candidatus Entotheonellales</taxon>
        <taxon>Candidatus Entotheonellaceae</taxon>
        <taxon>Candidatus Entotheonella</taxon>
    </lineage>
</organism>
<dbReference type="InterPro" id="IPR032710">
    <property type="entry name" value="NTF2-like_dom_sf"/>
</dbReference>
<evidence type="ECO:0000313" key="2">
    <source>
        <dbReference type="Proteomes" id="UP000019141"/>
    </source>
</evidence>
<gene>
    <name evidence="1" type="ORF">ETSY1_37695</name>
</gene>
<dbReference type="Gene3D" id="3.10.450.50">
    <property type="match status" value="1"/>
</dbReference>
<name>W4L812_ENTF1</name>
<comment type="caution">
    <text evidence="1">The sequence shown here is derived from an EMBL/GenBank/DDBJ whole genome shotgun (WGS) entry which is preliminary data.</text>
</comment>
<evidence type="ECO:0000313" key="1">
    <source>
        <dbReference type="EMBL" id="ETW93790.1"/>
    </source>
</evidence>
<dbReference type="HOGENOM" id="CLU_1472639_0_0_7"/>
<accession>W4L812</accession>
<sequence length="183" mass="20273">MSETMSPPTQQVSDWLATFGEALSQRDVAAAVQMFDTESYWRDLVTFTWNIATLEGQDAIRDMLTATLAEVQPSQWQIEGEGASADGVTEAWITFETAVARGKGHVRLKGDKCWTLLTTMTKLKGYEEKHGPTRKQGVAHGAFQDRQTWLERKAQEEAELGYTRQPYCVIIGGGQGALRSAQG</sequence>
<dbReference type="PATRIC" id="fig|1429438.4.peg.7075"/>
<dbReference type="AlphaFoldDB" id="W4L812"/>
<keyword evidence="2" id="KW-1185">Reference proteome</keyword>
<proteinExistence type="predicted"/>
<dbReference type="SUPFAM" id="SSF54427">
    <property type="entry name" value="NTF2-like"/>
    <property type="match status" value="1"/>
</dbReference>
<evidence type="ECO:0008006" key="3">
    <source>
        <dbReference type="Google" id="ProtNLM"/>
    </source>
</evidence>
<protein>
    <recommendedName>
        <fullName evidence="3">SnoaL-like domain-containing protein</fullName>
    </recommendedName>
</protein>
<reference evidence="1 2" key="1">
    <citation type="journal article" date="2014" name="Nature">
        <title>An environmental bacterial taxon with a large and distinct metabolic repertoire.</title>
        <authorList>
            <person name="Wilson M.C."/>
            <person name="Mori T."/>
            <person name="Ruckert C."/>
            <person name="Uria A.R."/>
            <person name="Helf M.J."/>
            <person name="Takada K."/>
            <person name="Gernert C."/>
            <person name="Steffens U.A."/>
            <person name="Heycke N."/>
            <person name="Schmitt S."/>
            <person name="Rinke C."/>
            <person name="Helfrich E.J."/>
            <person name="Brachmann A.O."/>
            <person name="Gurgui C."/>
            <person name="Wakimoto T."/>
            <person name="Kracht M."/>
            <person name="Crusemann M."/>
            <person name="Hentschel U."/>
            <person name="Abe I."/>
            <person name="Matsunaga S."/>
            <person name="Kalinowski J."/>
            <person name="Takeyama H."/>
            <person name="Piel J."/>
        </authorList>
    </citation>
    <scope>NUCLEOTIDE SEQUENCE [LARGE SCALE GENOMIC DNA]</scope>
    <source>
        <strain evidence="2">TSY1</strain>
    </source>
</reference>